<accession>A0A9X1LRV4</accession>
<comment type="caution">
    <text evidence="2">The sequence shown here is derived from an EMBL/GenBank/DDBJ whole genome shotgun (WGS) entry which is preliminary data.</text>
</comment>
<evidence type="ECO:0000313" key="3">
    <source>
        <dbReference type="Proteomes" id="UP001139354"/>
    </source>
</evidence>
<dbReference type="AlphaFoldDB" id="A0A9X1LRV4"/>
<dbReference type="Proteomes" id="UP001139354">
    <property type="component" value="Unassembled WGS sequence"/>
</dbReference>
<dbReference type="PROSITE" id="PS50175">
    <property type="entry name" value="ASP_PROT_RETROV"/>
    <property type="match status" value="1"/>
</dbReference>
<evidence type="ECO:0000313" key="2">
    <source>
        <dbReference type="EMBL" id="MCC2030982.1"/>
    </source>
</evidence>
<keyword evidence="3" id="KW-1185">Reference proteome</keyword>
<dbReference type="InterPro" id="IPR001995">
    <property type="entry name" value="Peptidase_A2_cat"/>
</dbReference>
<sequence length="191" mass="19251">MTPGDRPPVRLAWAEVPTGIPRREIAWRLLRGLLAADAELTNPCPFCGGPHGPVKTTDAAGRPAIAYAGTTAVAAVADVGAAGGAFAIDAEPERDAVRDAAGLAGVLGSGADVHVRDWVRVEAALKADGRGLRVDPGDVVVTEEGPRRWSAIVPGAPAPLLGWDLDGPPGVLVSAAVSAAAEEAPGGRATP</sequence>
<dbReference type="GO" id="GO:0004190">
    <property type="term" value="F:aspartic-type endopeptidase activity"/>
    <property type="evidence" value="ECO:0007669"/>
    <property type="project" value="InterPro"/>
</dbReference>
<organism evidence="2 3">
    <name type="scientific">Microbacterium allomyrinae</name>
    <dbReference type="NCBI Taxonomy" id="2830666"/>
    <lineage>
        <taxon>Bacteria</taxon>
        <taxon>Bacillati</taxon>
        <taxon>Actinomycetota</taxon>
        <taxon>Actinomycetes</taxon>
        <taxon>Micrococcales</taxon>
        <taxon>Microbacteriaceae</taxon>
        <taxon>Microbacterium</taxon>
    </lineage>
</organism>
<dbReference type="GO" id="GO:0006508">
    <property type="term" value="P:proteolysis"/>
    <property type="evidence" value="ECO:0007669"/>
    <property type="project" value="InterPro"/>
</dbReference>
<name>A0A9X1LRV4_9MICO</name>
<dbReference type="EMBL" id="JAGTTN010000001">
    <property type="protein sequence ID" value="MCC2030982.1"/>
    <property type="molecule type" value="Genomic_DNA"/>
</dbReference>
<protein>
    <submittedName>
        <fullName evidence="2">Chemotaxis protein CheY</fullName>
    </submittedName>
</protein>
<feature type="domain" description="Peptidase A2" evidence="1">
    <location>
        <begin position="73"/>
        <end position="165"/>
    </location>
</feature>
<reference evidence="2" key="1">
    <citation type="submission" date="2021-04" db="EMBL/GenBank/DDBJ databases">
        <title>Microbacterium tenobrionis sp. nov. and Microbacterium allomyrinae sp. nov., isolated from larvae of Tenobrio molitor and Allomyrina dichotoma, respectively.</title>
        <authorList>
            <person name="Lee S.D."/>
        </authorList>
    </citation>
    <scope>NUCLEOTIDE SEQUENCE</scope>
    <source>
        <strain evidence="2">BWT-G7</strain>
    </source>
</reference>
<proteinExistence type="predicted"/>
<evidence type="ECO:0000259" key="1">
    <source>
        <dbReference type="PROSITE" id="PS50175"/>
    </source>
</evidence>
<dbReference type="RefSeq" id="WP_229382865.1">
    <property type="nucleotide sequence ID" value="NZ_JAGTTN010000001.1"/>
</dbReference>
<gene>
    <name evidence="2" type="ORF">KEC57_02160</name>
</gene>